<evidence type="ECO:0000313" key="11">
    <source>
        <dbReference type="Proteomes" id="UP001597294"/>
    </source>
</evidence>
<evidence type="ECO:0000256" key="1">
    <source>
        <dbReference type="ARBA" id="ARBA00000085"/>
    </source>
</evidence>
<gene>
    <name evidence="10" type="ORF">ACFSKO_14165</name>
</gene>
<dbReference type="InterPro" id="IPR035965">
    <property type="entry name" value="PAS-like_dom_sf"/>
</dbReference>
<feature type="domain" description="PAC" evidence="9">
    <location>
        <begin position="192"/>
        <end position="244"/>
    </location>
</feature>
<dbReference type="CDD" id="cd00082">
    <property type="entry name" value="HisKA"/>
    <property type="match status" value="1"/>
</dbReference>
<protein>
    <recommendedName>
        <fullName evidence="2">histidine kinase</fullName>
        <ecNumber evidence="2">2.7.13.3</ecNumber>
    </recommendedName>
</protein>
<dbReference type="PRINTS" id="PR00344">
    <property type="entry name" value="BCTRLSENSOR"/>
</dbReference>
<dbReference type="InterPro" id="IPR013656">
    <property type="entry name" value="PAS_4"/>
</dbReference>
<dbReference type="InterPro" id="IPR000014">
    <property type="entry name" value="PAS"/>
</dbReference>
<dbReference type="Pfam" id="PF02518">
    <property type="entry name" value="HATPase_c"/>
    <property type="match status" value="1"/>
</dbReference>
<dbReference type="SUPFAM" id="SSF47384">
    <property type="entry name" value="Homodimeric domain of signal transducing histidine kinase"/>
    <property type="match status" value="1"/>
</dbReference>
<feature type="domain" description="PAS" evidence="8">
    <location>
        <begin position="360"/>
        <end position="406"/>
    </location>
</feature>
<dbReference type="InterPro" id="IPR003594">
    <property type="entry name" value="HATPase_dom"/>
</dbReference>
<keyword evidence="3" id="KW-0597">Phosphoprotein</keyword>
<keyword evidence="6" id="KW-0472">Membrane</keyword>
<evidence type="ECO:0000256" key="4">
    <source>
        <dbReference type="ARBA" id="ARBA00022679"/>
    </source>
</evidence>
<keyword evidence="11" id="KW-1185">Reference proteome</keyword>
<dbReference type="Gene3D" id="3.30.450.20">
    <property type="entry name" value="PAS domain"/>
    <property type="match status" value="3"/>
</dbReference>
<sequence length="726" mass="80455">MQDVTADALRAVVLFVLVIVVFQRRPAKELLLQGWGYLTTGVVLFAFGAFLDLVKRYEPLSNSLSYGEHQTLPLLALSVGYVGGCIALILGVVKIVPCLNRLSDKIEKLETAEAAVERHNIFLQTLIDAMPAQVYFKDHEGKFISCNKLFLENIGMELNEIVGKTSHEIFPQKLADVFIEADKKAIAEGQTEEQEAIFIRKDGSDLHILMHKARFDNPDRTYGGLIGISVDISARKKAEHALRVSEERLRRLSELSNEAIIIHSKEGVSDCNDAALKLFGYGYEEMISLGTKDLIAPEAMVMVQDYISNAREGIYESIGIHKNGSFFEISINAKNSVLDGEATRVTFIRDISTQKKVEGNLRKLSKAVEQNPVAIEITDPNGVIEYVNPKFLEVTGYTAEEVIGKNPNMLKSGHTTPEEYQKLWETISSGKVWSGAFKNRRKNGEFFWEWASISSVVDEQGVITNYVAAKEDITKQRLAEIQLMEAKESAELANRAKSEFLANMSHELRTPLNAIIGFSELMEREIFGPLGSRKYQEYLGDIKNSGDHLLQLINDILDLSKIEAGEFSLNEESLNLKKLIESSITIMRTRLEHGDLDLEVDTPSDLPNVYADERGVKQILINLLSNAVKFTPAGGKIRIVSQSNDDGVSIKIIDTGIGIPADKIEDVMNPFIQVDGTMARQSQGTGLGLSISQKLCHLHEGSLGLVSIEGKGTTASVLLPESRIIK</sequence>
<dbReference type="CDD" id="cd00130">
    <property type="entry name" value="PAS"/>
    <property type="match status" value="3"/>
</dbReference>
<dbReference type="PROSITE" id="PS50113">
    <property type="entry name" value="PAC"/>
    <property type="match status" value="2"/>
</dbReference>
<keyword evidence="6" id="KW-0812">Transmembrane</keyword>
<dbReference type="PANTHER" id="PTHR43047:SF72">
    <property type="entry name" value="OSMOSENSING HISTIDINE PROTEIN KINASE SLN1"/>
    <property type="match status" value="1"/>
</dbReference>
<name>A0ABW5BKY3_9PROT</name>
<feature type="transmembrane region" description="Helical" evidence="6">
    <location>
        <begin position="74"/>
        <end position="96"/>
    </location>
</feature>
<dbReference type="SMART" id="SM00388">
    <property type="entry name" value="HisKA"/>
    <property type="match status" value="1"/>
</dbReference>
<feature type="transmembrane region" description="Helical" evidence="6">
    <location>
        <begin position="34"/>
        <end position="54"/>
    </location>
</feature>
<dbReference type="EMBL" id="JBHUII010000007">
    <property type="protein sequence ID" value="MFD2206772.1"/>
    <property type="molecule type" value="Genomic_DNA"/>
</dbReference>
<feature type="domain" description="PAS" evidence="8">
    <location>
        <begin position="119"/>
        <end position="189"/>
    </location>
</feature>
<accession>A0ABW5BKY3</accession>
<dbReference type="SUPFAM" id="SSF55874">
    <property type="entry name" value="ATPase domain of HSP90 chaperone/DNA topoisomerase II/histidine kinase"/>
    <property type="match status" value="1"/>
</dbReference>
<keyword evidence="4" id="KW-0808">Transferase</keyword>
<dbReference type="InterPro" id="IPR003661">
    <property type="entry name" value="HisK_dim/P_dom"/>
</dbReference>
<proteinExistence type="predicted"/>
<dbReference type="Proteomes" id="UP001597294">
    <property type="component" value="Unassembled WGS sequence"/>
</dbReference>
<dbReference type="Gene3D" id="3.30.565.10">
    <property type="entry name" value="Histidine kinase-like ATPase, C-terminal domain"/>
    <property type="match status" value="1"/>
</dbReference>
<dbReference type="InterPro" id="IPR036890">
    <property type="entry name" value="HATPase_C_sf"/>
</dbReference>
<dbReference type="InterPro" id="IPR000700">
    <property type="entry name" value="PAS-assoc_C"/>
</dbReference>
<feature type="domain" description="Histidine kinase" evidence="7">
    <location>
        <begin position="503"/>
        <end position="723"/>
    </location>
</feature>
<dbReference type="PROSITE" id="PS50112">
    <property type="entry name" value="PAS"/>
    <property type="match status" value="3"/>
</dbReference>
<reference evidence="11" key="1">
    <citation type="journal article" date="2019" name="Int. J. Syst. Evol. Microbiol.">
        <title>The Global Catalogue of Microorganisms (GCM) 10K type strain sequencing project: providing services to taxonomists for standard genome sequencing and annotation.</title>
        <authorList>
            <consortium name="The Broad Institute Genomics Platform"/>
            <consortium name="The Broad Institute Genome Sequencing Center for Infectious Disease"/>
            <person name="Wu L."/>
            <person name="Ma J."/>
        </authorList>
    </citation>
    <scope>NUCLEOTIDE SEQUENCE [LARGE SCALE GENOMIC DNA]</scope>
    <source>
        <strain evidence="11">CGMCC 4.7192</strain>
    </source>
</reference>
<dbReference type="NCBIfam" id="TIGR00229">
    <property type="entry name" value="sensory_box"/>
    <property type="match status" value="3"/>
</dbReference>
<dbReference type="SMART" id="SM00086">
    <property type="entry name" value="PAC"/>
    <property type="match status" value="2"/>
</dbReference>
<dbReference type="Gene3D" id="1.10.287.130">
    <property type="match status" value="1"/>
</dbReference>
<dbReference type="InterPro" id="IPR005467">
    <property type="entry name" value="His_kinase_dom"/>
</dbReference>
<evidence type="ECO:0000256" key="2">
    <source>
        <dbReference type="ARBA" id="ARBA00012438"/>
    </source>
</evidence>
<feature type="domain" description="PAC" evidence="9">
    <location>
        <begin position="433"/>
        <end position="485"/>
    </location>
</feature>
<comment type="catalytic activity">
    <reaction evidence="1">
        <text>ATP + protein L-histidine = ADP + protein N-phospho-L-histidine.</text>
        <dbReference type="EC" id="2.7.13.3"/>
    </reaction>
</comment>
<organism evidence="10 11">
    <name type="scientific">Kiloniella antarctica</name>
    <dbReference type="NCBI Taxonomy" id="1550907"/>
    <lineage>
        <taxon>Bacteria</taxon>
        <taxon>Pseudomonadati</taxon>
        <taxon>Pseudomonadota</taxon>
        <taxon>Alphaproteobacteria</taxon>
        <taxon>Rhodospirillales</taxon>
        <taxon>Kiloniellaceae</taxon>
        <taxon>Kiloniella</taxon>
    </lineage>
</organism>
<keyword evidence="6" id="KW-1133">Transmembrane helix</keyword>
<dbReference type="Pfam" id="PF13426">
    <property type="entry name" value="PAS_9"/>
    <property type="match status" value="2"/>
</dbReference>
<evidence type="ECO:0000256" key="3">
    <source>
        <dbReference type="ARBA" id="ARBA00022553"/>
    </source>
</evidence>
<comment type="caution">
    <text evidence="10">The sequence shown here is derived from an EMBL/GenBank/DDBJ whole genome shotgun (WGS) entry which is preliminary data.</text>
</comment>
<dbReference type="InterPro" id="IPR001610">
    <property type="entry name" value="PAC"/>
</dbReference>
<evidence type="ECO:0000259" key="9">
    <source>
        <dbReference type="PROSITE" id="PS50113"/>
    </source>
</evidence>
<dbReference type="RefSeq" id="WP_380252734.1">
    <property type="nucleotide sequence ID" value="NZ_JBHUII010000007.1"/>
</dbReference>
<evidence type="ECO:0000256" key="6">
    <source>
        <dbReference type="SAM" id="Phobius"/>
    </source>
</evidence>
<dbReference type="Pfam" id="PF08448">
    <property type="entry name" value="PAS_4"/>
    <property type="match status" value="1"/>
</dbReference>
<dbReference type="Pfam" id="PF00512">
    <property type="entry name" value="HisKA"/>
    <property type="match status" value="1"/>
</dbReference>
<dbReference type="InterPro" id="IPR036097">
    <property type="entry name" value="HisK_dim/P_sf"/>
</dbReference>
<keyword evidence="5" id="KW-0418">Kinase</keyword>
<dbReference type="SMART" id="SM00387">
    <property type="entry name" value="HATPase_c"/>
    <property type="match status" value="1"/>
</dbReference>
<evidence type="ECO:0000259" key="7">
    <source>
        <dbReference type="PROSITE" id="PS50109"/>
    </source>
</evidence>
<dbReference type="InterPro" id="IPR004358">
    <property type="entry name" value="Sig_transdc_His_kin-like_C"/>
</dbReference>
<dbReference type="PROSITE" id="PS50109">
    <property type="entry name" value="HIS_KIN"/>
    <property type="match status" value="1"/>
</dbReference>
<dbReference type="CDD" id="cd16922">
    <property type="entry name" value="HATPase_EvgS-ArcB-TorS-like"/>
    <property type="match status" value="1"/>
</dbReference>
<feature type="domain" description="PAS" evidence="8">
    <location>
        <begin position="245"/>
        <end position="314"/>
    </location>
</feature>
<dbReference type="PANTHER" id="PTHR43047">
    <property type="entry name" value="TWO-COMPONENT HISTIDINE PROTEIN KINASE"/>
    <property type="match status" value="1"/>
</dbReference>
<evidence type="ECO:0000259" key="8">
    <source>
        <dbReference type="PROSITE" id="PS50112"/>
    </source>
</evidence>
<evidence type="ECO:0000256" key="5">
    <source>
        <dbReference type="ARBA" id="ARBA00022777"/>
    </source>
</evidence>
<evidence type="ECO:0000313" key="10">
    <source>
        <dbReference type="EMBL" id="MFD2206772.1"/>
    </source>
</evidence>
<dbReference type="SUPFAM" id="SSF55785">
    <property type="entry name" value="PYP-like sensor domain (PAS domain)"/>
    <property type="match status" value="3"/>
</dbReference>
<dbReference type="SMART" id="SM00091">
    <property type="entry name" value="PAS"/>
    <property type="match status" value="3"/>
</dbReference>
<dbReference type="EC" id="2.7.13.3" evidence="2"/>
<feature type="transmembrane region" description="Helical" evidence="6">
    <location>
        <begin position="6"/>
        <end position="22"/>
    </location>
</feature>